<organism evidence="2 3">
    <name type="scientific">Phaeobacter porticola</name>
    <dbReference type="NCBI Taxonomy" id="1844006"/>
    <lineage>
        <taxon>Bacteria</taxon>
        <taxon>Pseudomonadati</taxon>
        <taxon>Pseudomonadota</taxon>
        <taxon>Alphaproteobacteria</taxon>
        <taxon>Rhodobacterales</taxon>
        <taxon>Roseobacteraceae</taxon>
        <taxon>Phaeobacter</taxon>
    </lineage>
</organism>
<evidence type="ECO:0008006" key="4">
    <source>
        <dbReference type="Google" id="ProtNLM"/>
    </source>
</evidence>
<dbReference type="Proteomes" id="UP000183859">
    <property type="component" value="Chromosome"/>
</dbReference>
<dbReference type="RefSeq" id="WP_072503499.1">
    <property type="nucleotide sequence ID" value="NZ_CP016364.1"/>
</dbReference>
<evidence type="ECO:0000313" key="3">
    <source>
        <dbReference type="Proteomes" id="UP000183859"/>
    </source>
</evidence>
<sequence precursor="true">MRKFAFFVVPFAAACSVSLPVNGQFDGEPAQGTATASLSGGTFQVLNTRGLSCAGTYDAGTTAITIRAPVSCTDGRTGNAIITRKTDLISGTAIVRLNDGTTGEFVFGDLQYGEEF</sequence>
<proteinExistence type="predicted"/>
<gene>
    <name evidence="2" type="ORF">PhaeoP97_00226</name>
</gene>
<dbReference type="OrthoDB" id="7863511at2"/>
<dbReference type="STRING" id="1844006.PhaeoP97_00226"/>
<protein>
    <recommendedName>
        <fullName evidence="4">Lipoprotein</fullName>
    </recommendedName>
</protein>
<evidence type="ECO:0000256" key="1">
    <source>
        <dbReference type="SAM" id="SignalP"/>
    </source>
</evidence>
<feature type="chain" id="PRO_5012656607" description="Lipoprotein" evidence="1">
    <location>
        <begin position="24"/>
        <end position="116"/>
    </location>
</feature>
<dbReference type="KEGG" id="php:PhaeoP97_00226"/>
<dbReference type="EMBL" id="CP016364">
    <property type="protein sequence ID" value="APG45678.1"/>
    <property type="molecule type" value="Genomic_DNA"/>
</dbReference>
<dbReference type="PROSITE" id="PS51257">
    <property type="entry name" value="PROKAR_LIPOPROTEIN"/>
    <property type="match status" value="1"/>
</dbReference>
<accession>A0A1L3I0P1</accession>
<dbReference type="AlphaFoldDB" id="A0A1L3I0P1"/>
<reference evidence="3" key="1">
    <citation type="submission" date="2016-07" db="EMBL/GenBank/DDBJ databases">
        <title>Phaeobacter portensis sp. nov., a tropodithietic acid producing bacterium isolated from a German harbor.</title>
        <authorList>
            <person name="Freese H.M."/>
            <person name="Bunk B."/>
            <person name="Breider S."/>
            <person name="Brinkhoff T."/>
        </authorList>
    </citation>
    <scope>NUCLEOTIDE SEQUENCE [LARGE SCALE GENOMIC DNA]</scope>
    <source>
        <strain evidence="3">P97</strain>
    </source>
</reference>
<name>A0A1L3I0P1_9RHOB</name>
<feature type="signal peptide" evidence="1">
    <location>
        <begin position="1"/>
        <end position="23"/>
    </location>
</feature>
<keyword evidence="3" id="KW-1185">Reference proteome</keyword>
<keyword evidence="1" id="KW-0732">Signal</keyword>
<evidence type="ECO:0000313" key="2">
    <source>
        <dbReference type="EMBL" id="APG45678.1"/>
    </source>
</evidence>